<protein>
    <submittedName>
        <fullName evidence="3">T9SS type A sorting domain-containing protein</fullName>
    </submittedName>
</protein>
<feature type="chain" id="PRO_5047031129" evidence="1">
    <location>
        <begin position="21"/>
        <end position="974"/>
    </location>
</feature>
<reference evidence="3 4" key="1">
    <citation type="submission" date="2024-03" db="EMBL/GenBank/DDBJ databases">
        <title>Aquirufa genome sequencing.</title>
        <authorList>
            <person name="Pitt A."/>
            <person name="Hahn M.W."/>
        </authorList>
    </citation>
    <scope>NUCLEOTIDE SEQUENCE [LARGE SCALE GENOMIC DNA]</scope>
    <source>
        <strain evidence="3 4">OSTEICH-129V</strain>
    </source>
</reference>
<dbReference type="NCBIfam" id="TIGR04183">
    <property type="entry name" value="Por_Secre_tail"/>
    <property type="match status" value="1"/>
</dbReference>
<sequence>MNRFYFFVLVFCCVAGSVLGQKSFPMEFKPGQQVEEYTPEKSGIHRELPAGYSQRILEEAKNRAAMATFATKGTQSSTHVLVSYDTPPPANVKAVFEKAAAVWANTLTSDVPIQIFVRWRSLAQGVLGSAGASTAVRNFAGAQRLNTWYPIALAEKMSHRNLNGTDPDVVATFNSDFSDWYIGTDGAPTVSQIDLFSVVLHEFGHGLGFIGELGLSDDQNQGEYGLPGIFDQFIQNSEGISVTDTLKIPNPSIALKSAITSPNLQLVSPKILQNNSRANAILYSPRTYSVGSSVYHVDQATYKVGDPNSLMTPQIARGEITPEIGPIVTSAFADFGWYSTNIIAANLPDTENTTSDISISATVYSDTLLAENSVKLMLSIDKSILSATSMPLTRAGNVYTYKLPPAAGNRTVRYYWMANESSGKKVTTPAEAPVIANTNFGSFYQFAIGADTVKPKVAYANRLNYIFSSQTTVPLTTLLASDNIGLSAVYMEYAINKGPLKRKDFQLVAGTTTSFSNAFNFTAGEIKAGDVITYRVIVQDAAKIANTVTSPSSGFFEIKVLGILSTETTYIQSFDSNSTDFYLKGMSIGRAAGFSTSALQTAHPYADGSEESYDGGNGTDRFTNSDAVLLKPIKLNANKSIMTFDEIVLVEPGDTGEPFLNSNGTINRSFFDYVIVQGSNDGGLTWFNFTNGWDSNASSIWLNAWNSAVDNEGNSTATPTAALIRSREINLLSSGKFKSGDQVLIRFRLHADVGAHGWGWSVDNLKIQEPIIPVDLDKDGVDDSIDKCLGTAPGDKVDANGCSEVQKCAFNVPFLFKQSEQVLAVTSEYPGVTFIWFRNGNVIPGINSSTLTTTEPGVYTVKAQVTAVCATGLSNAITIVILSNEPSALGAGVTLSPNPTNGRLRVQASLAPDERSVMLRVLDMQGKVMLRPESIPVQSQLDYLLDLSEQAAGSYFIELRTEKRVINRRVILVK</sequence>
<dbReference type="RefSeq" id="WP_377983618.1">
    <property type="nucleotide sequence ID" value="NZ_JBBKXZ010000003.1"/>
</dbReference>
<dbReference type="SUPFAM" id="SSF55486">
    <property type="entry name" value="Metalloproteases ('zincins'), catalytic domain"/>
    <property type="match status" value="1"/>
</dbReference>
<accession>A0ABW6DDD3</accession>
<feature type="signal peptide" evidence="1">
    <location>
        <begin position="1"/>
        <end position="20"/>
    </location>
</feature>
<evidence type="ECO:0000313" key="4">
    <source>
        <dbReference type="Proteomes" id="UP001598138"/>
    </source>
</evidence>
<evidence type="ECO:0000313" key="3">
    <source>
        <dbReference type="EMBL" id="MFD3394741.1"/>
    </source>
</evidence>
<dbReference type="Pfam" id="PF18962">
    <property type="entry name" value="Por_Secre_tail"/>
    <property type="match status" value="1"/>
</dbReference>
<dbReference type="InterPro" id="IPR028974">
    <property type="entry name" value="TSP_type-3_rpt"/>
</dbReference>
<feature type="domain" description="Secretion system C-terminal sorting" evidence="2">
    <location>
        <begin position="897"/>
        <end position="971"/>
    </location>
</feature>
<dbReference type="InterPro" id="IPR026444">
    <property type="entry name" value="Secre_tail"/>
</dbReference>
<evidence type="ECO:0000259" key="2">
    <source>
        <dbReference type="Pfam" id="PF18962"/>
    </source>
</evidence>
<name>A0ABW6DDD3_9BACT</name>
<dbReference type="EMBL" id="JBBKXZ010000003">
    <property type="protein sequence ID" value="MFD3394741.1"/>
    <property type="molecule type" value="Genomic_DNA"/>
</dbReference>
<proteinExistence type="predicted"/>
<keyword evidence="4" id="KW-1185">Reference proteome</keyword>
<evidence type="ECO:0000256" key="1">
    <source>
        <dbReference type="SAM" id="SignalP"/>
    </source>
</evidence>
<keyword evidence="1" id="KW-0732">Signal</keyword>
<dbReference type="InterPro" id="IPR024079">
    <property type="entry name" value="MetalloPept_cat_dom_sf"/>
</dbReference>
<gene>
    <name evidence="3" type="ORF">U0R10_08910</name>
</gene>
<dbReference type="Proteomes" id="UP001598138">
    <property type="component" value="Unassembled WGS sequence"/>
</dbReference>
<organism evidence="3 4">
    <name type="scientific">Aquirufa avitistagni</name>
    <dbReference type="NCBI Taxonomy" id="3104728"/>
    <lineage>
        <taxon>Bacteria</taxon>
        <taxon>Pseudomonadati</taxon>
        <taxon>Bacteroidota</taxon>
        <taxon>Cytophagia</taxon>
        <taxon>Cytophagales</taxon>
        <taxon>Flectobacillaceae</taxon>
        <taxon>Aquirufa</taxon>
    </lineage>
</organism>
<dbReference type="Gene3D" id="3.40.390.10">
    <property type="entry name" value="Collagenase (Catalytic Domain)"/>
    <property type="match status" value="1"/>
</dbReference>
<comment type="caution">
    <text evidence="3">The sequence shown here is derived from an EMBL/GenBank/DDBJ whole genome shotgun (WGS) entry which is preliminary data.</text>
</comment>
<dbReference type="SUPFAM" id="SSF103647">
    <property type="entry name" value="TSP type-3 repeat"/>
    <property type="match status" value="1"/>
</dbReference>